<dbReference type="PANTHER" id="PTHR10030">
    <property type="entry name" value="ALPHA-L-FUCOSIDASE"/>
    <property type="match status" value="1"/>
</dbReference>
<dbReference type="Pfam" id="PF01120">
    <property type="entry name" value="Alpha_L_fucos"/>
    <property type="match status" value="1"/>
</dbReference>
<dbReference type="GO" id="GO:0006004">
    <property type="term" value="P:fucose metabolic process"/>
    <property type="evidence" value="ECO:0007669"/>
    <property type="project" value="TreeGrafter"/>
</dbReference>
<dbReference type="Pfam" id="PF00754">
    <property type="entry name" value="F5_F8_type_C"/>
    <property type="match status" value="2"/>
</dbReference>
<feature type="domain" description="F5/8 type C" evidence="7">
    <location>
        <begin position="602"/>
        <end position="744"/>
    </location>
</feature>
<evidence type="ECO:0000256" key="6">
    <source>
        <dbReference type="SAM" id="SignalP"/>
    </source>
</evidence>
<organism evidence="8 9">
    <name type="scientific">Candidatus Cryptobacteroides excrementipullorum</name>
    <dbReference type="NCBI Taxonomy" id="2840761"/>
    <lineage>
        <taxon>Bacteria</taxon>
        <taxon>Pseudomonadati</taxon>
        <taxon>Bacteroidota</taxon>
        <taxon>Bacteroidia</taxon>
        <taxon>Bacteroidales</taxon>
        <taxon>Candidatus Cryptobacteroides</taxon>
    </lineage>
</organism>
<dbReference type="InterPro" id="IPR059177">
    <property type="entry name" value="GH29D-like_dom"/>
</dbReference>
<evidence type="ECO:0000256" key="3">
    <source>
        <dbReference type="ARBA" id="ARBA00022729"/>
    </source>
</evidence>
<dbReference type="SMART" id="SM00812">
    <property type="entry name" value="Alpha_L_fucos"/>
    <property type="match status" value="1"/>
</dbReference>
<feature type="chain" id="PRO_5039020257" description="alpha-L-fucosidase" evidence="6">
    <location>
        <begin position="20"/>
        <end position="744"/>
    </location>
</feature>
<dbReference type="EC" id="3.2.1.51" evidence="2"/>
<evidence type="ECO:0000259" key="7">
    <source>
        <dbReference type="PROSITE" id="PS50022"/>
    </source>
</evidence>
<reference evidence="8" key="2">
    <citation type="journal article" date="2021" name="PeerJ">
        <title>Extensive microbial diversity within the chicken gut microbiome revealed by metagenomics and culture.</title>
        <authorList>
            <person name="Gilroy R."/>
            <person name="Ravi A."/>
            <person name="Getino M."/>
            <person name="Pursley I."/>
            <person name="Horton D.L."/>
            <person name="Alikhan N.F."/>
            <person name="Baker D."/>
            <person name="Gharbi K."/>
            <person name="Hall N."/>
            <person name="Watson M."/>
            <person name="Adriaenssens E.M."/>
            <person name="Foster-Nyarko E."/>
            <person name="Jarju S."/>
            <person name="Secka A."/>
            <person name="Antonio M."/>
            <person name="Oren A."/>
            <person name="Chaudhuri R.R."/>
            <person name="La Ragione R."/>
            <person name="Hildebrand F."/>
            <person name="Pallen M.J."/>
        </authorList>
    </citation>
    <scope>NUCLEOTIDE SEQUENCE</scope>
    <source>
        <strain evidence="8">2478</strain>
    </source>
</reference>
<dbReference type="InterPro" id="IPR000933">
    <property type="entry name" value="Glyco_hydro_29"/>
</dbReference>
<evidence type="ECO:0000256" key="5">
    <source>
        <dbReference type="ARBA" id="ARBA00023295"/>
    </source>
</evidence>
<dbReference type="Proteomes" id="UP000823771">
    <property type="component" value="Unassembled WGS sequence"/>
</dbReference>
<dbReference type="GO" id="GO:0016139">
    <property type="term" value="P:glycoside catabolic process"/>
    <property type="evidence" value="ECO:0007669"/>
    <property type="project" value="TreeGrafter"/>
</dbReference>
<dbReference type="InterPro" id="IPR017853">
    <property type="entry name" value="GH"/>
</dbReference>
<dbReference type="PROSITE" id="PS51257">
    <property type="entry name" value="PROKAR_LIPOPROTEIN"/>
    <property type="match status" value="1"/>
</dbReference>
<evidence type="ECO:0000256" key="4">
    <source>
        <dbReference type="ARBA" id="ARBA00022801"/>
    </source>
</evidence>
<proteinExistence type="inferred from homology"/>
<dbReference type="Pfam" id="PF13290">
    <property type="entry name" value="CHB_HEX_C_1"/>
    <property type="match status" value="1"/>
</dbReference>
<dbReference type="PANTHER" id="PTHR10030:SF37">
    <property type="entry name" value="ALPHA-L-FUCOSIDASE-RELATED"/>
    <property type="match status" value="1"/>
</dbReference>
<dbReference type="PROSITE" id="PS50022">
    <property type="entry name" value="FA58C_3"/>
    <property type="match status" value="1"/>
</dbReference>
<dbReference type="GO" id="GO:0005764">
    <property type="term" value="C:lysosome"/>
    <property type="evidence" value="ECO:0007669"/>
    <property type="project" value="TreeGrafter"/>
</dbReference>
<evidence type="ECO:0000256" key="2">
    <source>
        <dbReference type="ARBA" id="ARBA00012662"/>
    </source>
</evidence>
<protein>
    <recommendedName>
        <fullName evidence="2">alpha-L-fucosidase</fullName>
        <ecNumber evidence="2">3.2.1.51</ecNumber>
    </recommendedName>
</protein>
<dbReference type="SUPFAM" id="SSF49785">
    <property type="entry name" value="Galactose-binding domain-like"/>
    <property type="match status" value="2"/>
</dbReference>
<sequence length="744" mass="82662">MKIKNIILPIAALAFTACAAPQEKGGMPYVNTVKIDPGDSHEQIVAKAAHVVPNSRQMDALENEFIAFVHFGPNTFTGKEWGTGMESPSIFDLKELDTDQWCRAMKAAGMKMVLLTVKHHDGFVLWQSRYTDHGIMSTGFRDGKGDILKDLSESCGKYGLKLGIYLSPADLYQIESPDGLYGNLSKYTKRTIPREVPGRPFKDTRKFEFVVDDYNEYFLNQLFELLTEYGPVHEVWFDGAHPKRKGGQQYNYKAWKELIHTLAPDAVIFGREDVRWCGNEAGGTRPTEWNVIPFPDNPDTASVFPDRTRPDLGSREQLYKGRFLHYQQAETNTSIREGWFWRDDTRQKVRSADDVFDIYERSVGGNSTFLLNIPPNTGGRFSDRDVAVLEEVGKRIEATYGTDLLKGAKGPKAVLDGDPDTYYTMDGPGSEFVVKMRKPVTINRVMVQEAVAQRSERVERHALDAWIDGQWKEIASATNVGYKRILRFPEVTTDRLRFRLVESRLSPAISHFSAHYYKAGAPQLMISQATDGTVTIAPKPQDFGWKSHGENATANLTSGCEIYYTLDGSEPDASSQKYTSPVKTGPCEIKAVAVLHGETGAVASERLGYAKSEWKLLSCSSQSEGYPATAAFDANPATFWYSAEGPGPHSISIDLGTRRTLSGFAYTPQTVTSKGMMSAGAVKVSDDGKSWKNAAAFEFGNLVNDPTKRYCFFSTPVNARYVKIEATATEAGSRTVAAAEIDIF</sequence>
<dbReference type="InterPro" id="IPR008979">
    <property type="entry name" value="Galactose-bd-like_sf"/>
</dbReference>
<dbReference type="AlphaFoldDB" id="A0A9D9NL42"/>
<comment type="caution">
    <text evidence="8">The sequence shown here is derived from an EMBL/GenBank/DDBJ whole genome shotgun (WGS) entry which is preliminary data.</text>
</comment>
<reference evidence="8" key="1">
    <citation type="submission" date="2020-10" db="EMBL/GenBank/DDBJ databases">
        <authorList>
            <person name="Gilroy R."/>
        </authorList>
    </citation>
    <scope>NUCLEOTIDE SEQUENCE</scope>
    <source>
        <strain evidence="8">2478</strain>
    </source>
</reference>
<keyword evidence="5" id="KW-0326">Glycosidase</keyword>
<dbReference type="EMBL" id="JADILZ010000011">
    <property type="protein sequence ID" value="MBO8477440.1"/>
    <property type="molecule type" value="Genomic_DNA"/>
</dbReference>
<evidence type="ECO:0000313" key="9">
    <source>
        <dbReference type="Proteomes" id="UP000823771"/>
    </source>
</evidence>
<keyword evidence="4" id="KW-0378">Hydrolase</keyword>
<dbReference type="SUPFAM" id="SSF51445">
    <property type="entry name" value="(Trans)glycosidases"/>
    <property type="match status" value="1"/>
</dbReference>
<dbReference type="GO" id="GO:0004560">
    <property type="term" value="F:alpha-L-fucosidase activity"/>
    <property type="evidence" value="ECO:0007669"/>
    <property type="project" value="InterPro"/>
</dbReference>
<name>A0A9D9NL42_9BACT</name>
<evidence type="ECO:0000256" key="1">
    <source>
        <dbReference type="ARBA" id="ARBA00007951"/>
    </source>
</evidence>
<accession>A0A9D9NL42</accession>
<dbReference type="Gene3D" id="2.60.120.260">
    <property type="entry name" value="Galactose-binding domain-like"/>
    <property type="match status" value="2"/>
</dbReference>
<dbReference type="InterPro" id="IPR057739">
    <property type="entry name" value="Glyco_hydro_29_N"/>
</dbReference>
<dbReference type="Gene3D" id="3.20.20.80">
    <property type="entry name" value="Glycosidases"/>
    <property type="match status" value="1"/>
</dbReference>
<gene>
    <name evidence="8" type="ORF">IAB80_00835</name>
</gene>
<feature type="signal peptide" evidence="6">
    <location>
        <begin position="1"/>
        <end position="19"/>
    </location>
</feature>
<evidence type="ECO:0000313" key="8">
    <source>
        <dbReference type="EMBL" id="MBO8477440.1"/>
    </source>
</evidence>
<keyword evidence="3 6" id="KW-0732">Signal</keyword>
<dbReference type="InterPro" id="IPR000421">
    <property type="entry name" value="FA58C"/>
</dbReference>
<comment type="similarity">
    <text evidence="1">Belongs to the glycosyl hydrolase 29 family.</text>
</comment>